<proteinExistence type="predicted"/>
<evidence type="ECO:0000256" key="5">
    <source>
        <dbReference type="ARBA" id="ARBA00022691"/>
    </source>
</evidence>
<evidence type="ECO:0000313" key="7">
    <source>
        <dbReference type="EMBL" id="KAF3886838.1"/>
    </source>
</evidence>
<dbReference type="SUPFAM" id="SSF53335">
    <property type="entry name" value="S-adenosyl-L-methionine-dependent methyltransferases"/>
    <property type="match status" value="1"/>
</dbReference>
<dbReference type="EMBL" id="JHEG04000001">
    <property type="protein sequence ID" value="KAF3886838.1"/>
    <property type="molecule type" value="Genomic_DNA"/>
</dbReference>
<dbReference type="RefSeq" id="WP_050045847.1">
    <property type="nucleotide sequence ID" value="NZ_JHEG04000001.1"/>
</dbReference>
<evidence type="ECO:0000256" key="3">
    <source>
        <dbReference type="ARBA" id="ARBA00022603"/>
    </source>
</evidence>
<comment type="caution">
    <text evidence="7">The sequence shown here is derived from an EMBL/GenBank/DDBJ whole genome shotgun (WGS) entry which is preliminary data.</text>
</comment>
<dbReference type="PANTHER" id="PTHR24422">
    <property type="entry name" value="CHEMOTAXIS PROTEIN METHYLTRANSFERASE"/>
    <property type="match status" value="1"/>
</dbReference>
<sequence length="286" mass="33202">MSSQLEQGDFEALLDYLRQKHNFDCASYKSSGLSRRICSRMRQISITSFGDYKDYLEEHPEEVTHVFNTLEVSVTGFFRDKADWDYLSSAIVPEIIASKLSNERIRVWSAGCAFGQETYTLAMILSESVGLEQFRKRVRIYGTDISEKALNHAIQGSYLSYEVKNIPQSLLNRYFEFANNYYVFRHDLRGSIIFQNHNAIHDTPIPRIDLLVCRNMLIYFSQEAQTRTLARFYFSLKDSGFLFLGNTEIVPNLDLFTIVNLKHRIFAKVPQAHFSPQLLVQAFKRI</sequence>
<dbReference type="InterPro" id="IPR000780">
    <property type="entry name" value="CheR_MeTrfase"/>
</dbReference>
<dbReference type="InterPro" id="IPR029063">
    <property type="entry name" value="SAM-dependent_MTases_sf"/>
</dbReference>
<gene>
    <name evidence="7" type="ORF">DA73_0400016105</name>
</gene>
<dbReference type="AlphaFoldDB" id="A0A8S9T448"/>
<keyword evidence="8" id="KW-1185">Reference proteome</keyword>
<dbReference type="InterPro" id="IPR050903">
    <property type="entry name" value="Bact_Chemotaxis_MeTrfase"/>
</dbReference>
<dbReference type="SUPFAM" id="SSF47757">
    <property type="entry name" value="Chemotaxis receptor methyltransferase CheR, N-terminal domain"/>
    <property type="match status" value="1"/>
</dbReference>
<dbReference type="PANTHER" id="PTHR24422:SF10">
    <property type="entry name" value="CHEMOTAXIS PROTEIN METHYLTRANSFERASE 2"/>
    <property type="match status" value="1"/>
</dbReference>
<reference evidence="7" key="2">
    <citation type="submission" date="2019-11" db="EMBL/GenBank/DDBJ databases">
        <title>Improved Assembly of Tolypothrix boutellei genome.</title>
        <authorList>
            <person name="Sarangi A.N."/>
            <person name="Mukherjee M."/>
            <person name="Ghosh S."/>
            <person name="Singh D."/>
            <person name="Das A."/>
            <person name="Kant S."/>
            <person name="Prusty A."/>
            <person name="Tripathy S."/>
        </authorList>
    </citation>
    <scope>NUCLEOTIDE SEQUENCE</scope>
    <source>
        <strain evidence="7">VB521301</strain>
    </source>
</reference>
<dbReference type="PROSITE" id="PS50123">
    <property type="entry name" value="CHER"/>
    <property type="match status" value="1"/>
</dbReference>
<dbReference type="PRINTS" id="PR00996">
    <property type="entry name" value="CHERMTFRASE"/>
</dbReference>
<dbReference type="InterPro" id="IPR022641">
    <property type="entry name" value="CheR_N"/>
</dbReference>
<dbReference type="GO" id="GO:0008983">
    <property type="term" value="F:protein-glutamate O-methyltransferase activity"/>
    <property type="evidence" value="ECO:0007669"/>
    <property type="project" value="UniProtKB-EC"/>
</dbReference>
<dbReference type="Pfam" id="PF01739">
    <property type="entry name" value="CheR"/>
    <property type="match status" value="1"/>
</dbReference>
<keyword evidence="4" id="KW-0808">Transferase</keyword>
<accession>A0A8S9T448</accession>
<dbReference type="Gene3D" id="3.40.50.150">
    <property type="entry name" value="Vaccinia Virus protein VP39"/>
    <property type="match status" value="1"/>
</dbReference>
<evidence type="ECO:0000313" key="8">
    <source>
        <dbReference type="Proteomes" id="UP000029738"/>
    </source>
</evidence>
<evidence type="ECO:0000259" key="6">
    <source>
        <dbReference type="PROSITE" id="PS50123"/>
    </source>
</evidence>
<dbReference type="Pfam" id="PF03705">
    <property type="entry name" value="CheR_N"/>
    <property type="match status" value="1"/>
</dbReference>
<protein>
    <recommendedName>
        <fullName evidence="2">protein-glutamate O-methyltransferase</fullName>
        <ecNumber evidence="2">2.1.1.80</ecNumber>
    </recommendedName>
</protein>
<dbReference type="SMART" id="SM00138">
    <property type="entry name" value="MeTrc"/>
    <property type="match status" value="1"/>
</dbReference>
<dbReference type="Proteomes" id="UP000029738">
    <property type="component" value="Unassembled WGS sequence"/>
</dbReference>
<dbReference type="InterPro" id="IPR022642">
    <property type="entry name" value="CheR_C"/>
</dbReference>
<keyword evidence="5" id="KW-0949">S-adenosyl-L-methionine</keyword>
<dbReference type="GO" id="GO:0032259">
    <property type="term" value="P:methylation"/>
    <property type="evidence" value="ECO:0007669"/>
    <property type="project" value="UniProtKB-KW"/>
</dbReference>
<feature type="domain" description="CheR-type methyltransferase" evidence="6">
    <location>
        <begin position="1"/>
        <end position="252"/>
    </location>
</feature>
<keyword evidence="3" id="KW-0489">Methyltransferase</keyword>
<dbReference type="OrthoDB" id="9799157at2"/>
<evidence type="ECO:0000256" key="2">
    <source>
        <dbReference type="ARBA" id="ARBA00012534"/>
    </source>
</evidence>
<evidence type="ECO:0000256" key="4">
    <source>
        <dbReference type="ARBA" id="ARBA00022679"/>
    </source>
</evidence>
<dbReference type="EC" id="2.1.1.80" evidence="2"/>
<evidence type="ECO:0000256" key="1">
    <source>
        <dbReference type="ARBA" id="ARBA00001541"/>
    </source>
</evidence>
<reference evidence="7" key="1">
    <citation type="journal article" date="2015" name="Genome Announc.">
        <title>Draft Genome Sequence of Tolypothrix boutellei Strain VB521301.</title>
        <authorList>
            <person name="Chandrababunaidu M.M."/>
            <person name="Singh D."/>
            <person name="Sen D."/>
            <person name="Bhan S."/>
            <person name="Das S."/>
            <person name="Gupta A."/>
            <person name="Adhikary S.P."/>
            <person name="Tripathy S."/>
        </authorList>
    </citation>
    <scope>NUCLEOTIDE SEQUENCE</scope>
    <source>
        <strain evidence="7">VB521301</strain>
    </source>
</reference>
<comment type="catalytic activity">
    <reaction evidence="1">
        <text>L-glutamyl-[protein] + S-adenosyl-L-methionine = [protein]-L-glutamate 5-O-methyl ester + S-adenosyl-L-homocysteine</text>
        <dbReference type="Rhea" id="RHEA:24452"/>
        <dbReference type="Rhea" id="RHEA-COMP:10208"/>
        <dbReference type="Rhea" id="RHEA-COMP:10311"/>
        <dbReference type="ChEBI" id="CHEBI:29973"/>
        <dbReference type="ChEBI" id="CHEBI:57856"/>
        <dbReference type="ChEBI" id="CHEBI:59789"/>
        <dbReference type="ChEBI" id="CHEBI:82795"/>
        <dbReference type="EC" id="2.1.1.80"/>
    </reaction>
</comment>
<dbReference type="InterPro" id="IPR036804">
    <property type="entry name" value="CheR_N_sf"/>
</dbReference>
<dbReference type="Gene3D" id="1.10.155.10">
    <property type="entry name" value="Chemotaxis receptor methyltransferase CheR, N-terminal domain"/>
    <property type="match status" value="1"/>
</dbReference>
<organism evidence="7 8">
    <name type="scientific">Tolypothrix bouteillei VB521301</name>
    <dbReference type="NCBI Taxonomy" id="1479485"/>
    <lineage>
        <taxon>Bacteria</taxon>
        <taxon>Bacillati</taxon>
        <taxon>Cyanobacteriota</taxon>
        <taxon>Cyanophyceae</taxon>
        <taxon>Nostocales</taxon>
        <taxon>Tolypothrichaceae</taxon>
        <taxon>Tolypothrix</taxon>
    </lineage>
</organism>
<name>A0A8S9T448_9CYAN</name>